<dbReference type="Pfam" id="PF13472">
    <property type="entry name" value="Lipase_GDSL_2"/>
    <property type="match status" value="1"/>
</dbReference>
<dbReference type="CDD" id="cd01833">
    <property type="entry name" value="XynB_like"/>
    <property type="match status" value="1"/>
</dbReference>
<dbReference type="STRING" id="1229662.W3WXC8"/>
<dbReference type="PANTHER" id="PTHR30383">
    <property type="entry name" value="THIOESTERASE 1/PROTEASE 1/LYSOPHOSPHOLIPASE L1"/>
    <property type="match status" value="1"/>
</dbReference>
<accession>W3WXC8</accession>
<gene>
    <name evidence="5" type="ORF">PFICI_10567</name>
</gene>
<evidence type="ECO:0000259" key="4">
    <source>
        <dbReference type="Pfam" id="PF13472"/>
    </source>
</evidence>
<evidence type="ECO:0000256" key="3">
    <source>
        <dbReference type="SAM" id="SignalP"/>
    </source>
</evidence>
<dbReference type="eggNOG" id="ENOG502SIJX">
    <property type="taxonomic scope" value="Eukaryota"/>
</dbReference>
<dbReference type="Pfam" id="PF13517">
    <property type="entry name" value="FG-GAP_3"/>
    <property type="match status" value="2"/>
</dbReference>
<keyword evidence="6" id="KW-1185">Reference proteome</keyword>
<dbReference type="Gene3D" id="3.40.50.1110">
    <property type="entry name" value="SGNH hydrolase"/>
    <property type="match status" value="1"/>
</dbReference>
<dbReference type="InterPro" id="IPR028994">
    <property type="entry name" value="Integrin_alpha_N"/>
</dbReference>
<dbReference type="PANTHER" id="PTHR30383:SF31">
    <property type="entry name" value="SGNH HYDROLASE-TYPE ESTERASE DOMAIN-CONTAINING PROTEIN-RELATED"/>
    <property type="match status" value="1"/>
</dbReference>
<dbReference type="GO" id="GO:0004622">
    <property type="term" value="F:phosphatidylcholine lysophospholipase activity"/>
    <property type="evidence" value="ECO:0007669"/>
    <property type="project" value="TreeGrafter"/>
</dbReference>
<feature type="region of interest" description="Disordered" evidence="2">
    <location>
        <begin position="904"/>
        <end position="932"/>
    </location>
</feature>
<proteinExistence type="predicted"/>
<dbReference type="Proteomes" id="UP000030651">
    <property type="component" value="Unassembled WGS sequence"/>
</dbReference>
<evidence type="ECO:0000256" key="1">
    <source>
        <dbReference type="ARBA" id="ARBA00022729"/>
    </source>
</evidence>
<feature type="chain" id="PRO_5004834355" description="SGNH hydrolase-type esterase domain-containing protein" evidence="3">
    <location>
        <begin position="24"/>
        <end position="1541"/>
    </location>
</feature>
<dbReference type="EMBL" id="KI912115">
    <property type="protein sequence ID" value="ETS78505.1"/>
    <property type="molecule type" value="Genomic_DNA"/>
</dbReference>
<dbReference type="InParanoid" id="W3WXC8"/>
<dbReference type="SUPFAM" id="SSF52266">
    <property type="entry name" value="SGNH hydrolase"/>
    <property type="match status" value="1"/>
</dbReference>
<feature type="signal peptide" evidence="3">
    <location>
        <begin position="1"/>
        <end position="23"/>
    </location>
</feature>
<dbReference type="SUPFAM" id="SSF69318">
    <property type="entry name" value="Integrin alpha N-terminal domain"/>
    <property type="match status" value="2"/>
</dbReference>
<protein>
    <recommendedName>
        <fullName evidence="4">SGNH hydrolase-type esterase domain-containing protein</fullName>
    </recommendedName>
</protein>
<evidence type="ECO:0000313" key="5">
    <source>
        <dbReference type="EMBL" id="ETS78505.1"/>
    </source>
</evidence>
<dbReference type="InterPro" id="IPR036514">
    <property type="entry name" value="SGNH_hydro_sf"/>
</dbReference>
<feature type="domain" description="SGNH hydrolase-type esterase" evidence="4">
    <location>
        <begin position="70"/>
        <end position="245"/>
    </location>
</feature>
<keyword evidence="1 3" id="KW-0732">Signal</keyword>
<dbReference type="HOGENOM" id="CLU_005800_0_0_1"/>
<dbReference type="InterPro" id="IPR013517">
    <property type="entry name" value="FG-GAP"/>
</dbReference>
<organism evidence="5 6">
    <name type="scientific">Pestalotiopsis fici (strain W106-1 / CGMCC3.15140)</name>
    <dbReference type="NCBI Taxonomy" id="1229662"/>
    <lineage>
        <taxon>Eukaryota</taxon>
        <taxon>Fungi</taxon>
        <taxon>Dikarya</taxon>
        <taxon>Ascomycota</taxon>
        <taxon>Pezizomycotina</taxon>
        <taxon>Sordariomycetes</taxon>
        <taxon>Xylariomycetidae</taxon>
        <taxon>Amphisphaeriales</taxon>
        <taxon>Sporocadaceae</taxon>
        <taxon>Pestalotiopsis</taxon>
    </lineage>
</organism>
<name>W3WXC8_PESFW</name>
<dbReference type="KEGG" id="pfy:PFICI_10567"/>
<sequence length="1541" mass="169383">MLGVSLFQSAFVAWSLLSSSAVAVPHGGYVREDLLVPNHNLTGPISPIDLHPDLLRRQAVGSVPLRILPLGASIVYGYASSDNNGFRKKLRDQLRYRGWEVNMVGSKRNGDMVDNNVEATPGDIVDQVHERSKLSYGFKPNVVLINAGTNDCTRSIDIQSIGERMSSLINDIWAADGMENTLILLSQVLKNADGTCTQNRVTINAQYNSLAQTLRSQGRPISIISMDYIDLDDLQDGTHPTDYGYVKMANVWWTAIEEAAIDGLISAAGDMDTVSSNTCDKEYGSGTYAGGLTQRGSGVGDGIYYHESEGKDVVLTISSAFDRGQWFFARLYGRGRDDLVGWFNATDGSQHYGVWKNNGDYNTAKFDKIADMTASSYCIPQGVHFIDLNADGYDDFVCINAEGNMYAGINQKDGTATTPPTFKDIGLIKATEGWAQDRVRLADIDGDGRADYCIIDDSGNVWCWRNGWVDDVPAYWQALGLRFTAKGMGDIRGVRFEDINGDGRDDWLWVSDVGQTTTWTNARSCAAGVLGDGLNVAWRQGFLKGQTSGPTHMGMADFVTDTETYLRDRIHFARIFGEPQAFGLLGKQDYVFMEHVAETSGSHTFKMRVWKNIGYGSTKLEADGNKYCNMKGYSDGRMDYVWTLSTGNMRLYPNNGLKQIIGDESFWGPVENDIWDPVTLIGKNLDRRDLHLVDWDGDGACDIVWVDPDNNNHVSLWINKYPTTSTWTWDYHADPAPALTCAQSRGLGIHDLPVRFGDISGNGRGDYLCIEKDGRVSGFVHNSDDSWENVGQIKFADGMDRANLRWSDVNGDGADDMVWIDKFTGDGTVFYNRGRGDPAELSGSSFHWEKITDPVYQGGYAGTCQYLPDLDGDGRADLHSIIGTWTNQAYTWFNRCGLTDVTGDDGPITDPGLPNPDPPTTGGDPVPDPDADDICIKGDEIGDIRGVDMSILCQFTCTFNLCPEQVCVCTEYGKQAIEELPDEIPNTSGYATGLLITNDIVSDMCAFSCQHGYCPDNICKEYVVSGGIFIVDPPTCSAPVGDSEWECTTCETDHDKLNPQYYPDEQWKSSGAADSLKDFVTWYTANRESLGASRDVLTMALASFFDYSANVNCADDTNSACTGSVACQSSDTISLAGVVILDGVFNLRSFLVAWRDALLAESVTSIGRISDFAELFTPPVEQSFADQFGQWLVDTVMGYTLGNVFDGLAGKLKLSEGLTTEAKTYWGMGQDKLMEVIDDDLSDVAETPENSEIEATMLAFFSGQRQGIADYMDFIFNGPDYPADSTPNLDELVYQLNVGVWHAGAVDTLGAIGNRSAVFMWEYLINYYWANSAYHSPVLIMSEDADDTSNPFRQIPGAQGTKLNPGQEESLSAEEAESVRFNYDGKTFWLVGGVKCQSWGAYQGQRFCTSPGNNIQVYDFMMLKGIESLTGENPDDGGWEAISTEDLVKSAWDGYKLNGNKNGYATYPNGDSDDTGTVFQYEQGIATPGLFKIPICHYDQANINNRAYNLNGRASSTLPCADYPCCTCEELGVNCDGLEDW</sequence>
<evidence type="ECO:0000313" key="6">
    <source>
        <dbReference type="Proteomes" id="UP000030651"/>
    </source>
</evidence>
<dbReference type="InterPro" id="IPR013830">
    <property type="entry name" value="SGNH_hydro"/>
</dbReference>
<dbReference type="OrthoDB" id="3915838at2759"/>
<dbReference type="InterPro" id="IPR051532">
    <property type="entry name" value="Ester_Hydrolysis_Enzymes"/>
</dbReference>
<reference evidence="6" key="1">
    <citation type="journal article" date="2015" name="BMC Genomics">
        <title>Genomic and transcriptomic analysis of the endophytic fungus Pestalotiopsis fici reveals its lifestyle and high potential for synthesis of natural products.</title>
        <authorList>
            <person name="Wang X."/>
            <person name="Zhang X."/>
            <person name="Liu L."/>
            <person name="Xiang M."/>
            <person name="Wang W."/>
            <person name="Sun X."/>
            <person name="Che Y."/>
            <person name="Guo L."/>
            <person name="Liu G."/>
            <person name="Guo L."/>
            <person name="Wang C."/>
            <person name="Yin W.B."/>
            <person name="Stadler M."/>
            <person name="Zhang X."/>
            <person name="Liu X."/>
        </authorList>
    </citation>
    <scope>NUCLEOTIDE SEQUENCE [LARGE SCALE GENOMIC DNA]</scope>
    <source>
        <strain evidence="6">W106-1 / CGMCC3.15140</strain>
    </source>
</reference>
<evidence type="ECO:0000256" key="2">
    <source>
        <dbReference type="SAM" id="MobiDB-lite"/>
    </source>
</evidence>
<dbReference type="GeneID" id="19275580"/>
<dbReference type="RefSeq" id="XP_007837339.1">
    <property type="nucleotide sequence ID" value="XM_007839148.1"/>
</dbReference>